<dbReference type="eggNOG" id="COG4122">
    <property type="taxonomic scope" value="Bacteria"/>
</dbReference>
<feature type="binding site" evidence="4">
    <location>
        <position position="137"/>
    </location>
    <ligand>
        <name>Mg(2+)</name>
        <dbReference type="ChEBI" id="CHEBI:18420"/>
    </ligand>
</feature>
<organism evidence="5 6">
    <name type="scientific">Methylomirabilis oxygeniifera</name>
    <dbReference type="NCBI Taxonomy" id="671143"/>
    <lineage>
        <taxon>Bacteria</taxon>
        <taxon>Candidatus Methylomirabilota</taxon>
        <taxon>Candidatus Methylomirabilia</taxon>
        <taxon>Candidatus Methylomirabilales</taxon>
        <taxon>Candidatus Methylomirabilaceae</taxon>
        <taxon>Candidatus Methylomirabilis</taxon>
    </lineage>
</organism>
<sequence length="219" mass="24815">MKAQVGLIIHQEQEDYLERLLPERDLLLREMEHFADEHGIPIADPEVATFLEITVRALRAQRVLEVGTAIGYADIFMARAISPRDRVVTIDISIEIIEKAKAYVKRAGLEDRVEFHNGPALTVIPTLDGPFDLVYLDAVKEEYRNYLDLALPLMRIGGVVVCDNVLWRGQVASDRLFGEQYRRSTEALRGFNDYFVRHPQLLAQILPVGDGLAYGVKVK</sequence>
<keyword evidence="3 4" id="KW-0949">S-adenosyl-L-methionine</keyword>
<feature type="binding site" evidence="4">
    <location>
        <position position="164"/>
    </location>
    <ligand>
        <name>Mg(2+)</name>
        <dbReference type="ChEBI" id="CHEBI:18420"/>
    </ligand>
</feature>
<dbReference type="InterPro" id="IPR002935">
    <property type="entry name" value="SAM_O-MeTrfase"/>
</dbReference>
<feature type="binding site" evidence="4">
    <location>
        <position position="91"/>
    </location>
    <ligand>
        <name>S-adenosyl-L-methionine</name>
        <dbReference type="ChEBI" id="CHEBI:59789"/>
    </ligand>
</feature>
<proteinExistence type="inferred from homology"/>
<dbReference type="GO" id="GO:0008171">
    <property type="term" value="F:O-methyltransferase activity"/>
    <property type="evidence" value="ECO:0007669"/>
    <property type="project" value="InterPro"/>
</dbReference>
<comment type="similarity">
    <text evidence="4">Belongs to the class I-like SAM-binding methyltransferase superfamily. Cation-dependent O-methyltransferase family.</text>
</comment>
<keyword evidence="4" id="KW-0460">Magnesium</keyword>
<feature type="binding site" evidence="4">
    <location>
        <position position="163"/>
    </location>
    <ligand>
        <name>Mg(2+)</name>
        <dbReference type="ChEBI" id="CHEBI:18420"/>
    </ligand>
</feature>
<dbReference type="PROSITE" id="PS51682">
    <property type="entry name" value="SAM_OMT_I"/>
    <property type="match status" value="1"/>
</dbReference>
<dbReference type="KEGG" id="mox:DAMO_2141"/>
<dbReference type="AlphaFoldDB" id="D5MHF9"/>
<reference evidence="5 6" key="1">
    <citation type="journal article" date="2010" name="Nature">
        <title>Nitrite-driven anaerobic methane oxidation by oxygenic bacteria.</title>
        <authorList>
            <person name="Ettwig K.F."/>
            <person name="Butler M.K."/>
            <person name="Le Paslier D."/>
            <person name="Pelletier E."/>
            <person name="Mangenot S."/>
            <person name="Kuypers M.M.M."/>
            <person name="Schreiber F."/>
            <person name="Dutilh B.E."/>
            <person name="Zedelius J."/>
            <person name="de Beer D."/>
            <person name="Gloerich J."/>
            <person name="Wessels H.J.C.T."/>
            <person name="van Allen T."/>
            <person name="Luesken F."/>
            <person name="Wu M."/>
            <person name="van de Pas-Schoonen K.T."/>
            <person name="Op den Camp H.J.M."/>
            <person name="Janssen-Megens E.M."/>
            <person name="Francoijs K-J."/>
            <person name="Stunnenberg H."/>
            <person name="Weissenbach J."/>
            <person name="Jetten M.S.M."/>
            <person name="Strous M."/>
        </authorList>
    </citation>
    <scope>NUCLEOTIDE SEQUENCE [LARGE SCALE GENOMIC DNA]</scope>
</reference>
<evidence type="ECO:0000256" key="4">
    <source>
        <dbReference type="HAMAP-Rule" id="MF_02217"/>
    </source>
</evidence>
<dbReference type="HAMAP" id="MF_02217">
    <property type="entry name" value="TrmR_methyltr"/>
    <property type="match status" value="1"/>
</dbReference>
<accession>D5MHF9</accession>
<comment type="subunit">
    <text evidence="4">Homodimer.</text>
</comment>
<protein>
    <recommendedName>
        <fullName evidence="4">tRNA 5-hydroxyuridine methyltransferase</fullName>
        <ecNumber evidence="4">2.1.1.-</ecNumber>
    </recommendedName>
    <alternativeName>
        <fullName evidence="4">ho5U methyltransferase</fullName>
    </alternativeName>
</protein>
<keyword evidence="4" id="KW-0479">Metal-binding</keyword>
<keyword evidence="1 4" id="KW-0489">Methyltransferase</keyword>
<evidence type="ECO:0000313" key="5">
    <source>
        <dbReference type="EMBL" id="CBE69191.1"/>
    </source>
</evidence>
<dbReference type="SUPFAM" id="SSF53335">
    <property type="entry name" value="S-adenosyl-L-methionine-dependent methyltransferases"/>
    <property type="match status" value="1"/>
</dbReference>
<name>D5MHF9_METO1</name>
<keyword evidence="4" id="KW-0819">tRNA processing</keyword>
<evidence type="ECO:0000256" key="2">
    <source>
        <dbReference type="ARBA" id="ARBA00022679"/>
    </source>
</evidence>
<dbReference type="Proteomes" id="UP000006898">
    <property type="component" value="Chromosome"/>
</dbReference>
<comment type="caution">
    <text evidence="4">Lacks conserved residue(s) required for the propagation of feature annotation.</text>
</comment>
<comment type="function">
    <text evidence="4">Catalyzes the methylation of 5-hydroxyuridine (ho5U) to form 5-methoxyuridine (mo5U) at position 34 in tRNAs.</text>
</comment>
<dbReference type="HOGENOM" id="CLU_067676_4_0_0"/>
<dbReference type="CDD" id="cd02440">
    <property type="entry name" value="AdoMet_MTases"/>
    <property type="match status" value="1"/>
</dbReference>
<dbReference type="Gene3D" id="3.40.50.150">
    <property type="entry name" value="Vaccinia Virus protein VP39"/>
    <property type="match status" value="1"/>
</dbReference>
<dbReference type="GO" id="GO:0008757">
    <property type="term" value="F:S-adenosylmethionine-dependent methyltransferase activity"/>
    <property type="evidence" value="ECO:0007669"/>
    <property type="project" value="TreeGrafter"/>
</dbReference>
<comment type="catalytic activity">
    <reaction evidence="4">
        <text>5-hydroxyuridine(34) in tRNA + S-adenosyl-L-methionine = 5-methoxyuridine(34) in tRNA + S-adenosyl-L-homocysteine + H(+)</text>
        <dbReference type="Rhea" id="RHEA:60524"/>
        <dbReference type="Rhea" id="RHEA-COMP:13381"/>
        <dbReference type="Rhea" id="RHEA-COMP:15591"/>
        <dbReference type="ChEBI" id="CHEBI:15378"/>
        <dbReference type="ChEBI" id="CHEBI:57856"/>
        <dbReference type="ChEBI" id="CHEBI:59789"/>
        <dbReference type="ChEBI" id="CHEBI:136877"/>
        <dbReference type="ChEBI" id="CHEBI:143860"/>
    </reaction>
</comment>
<dbReference type="GO" id="GO:0000287">
    <property type="term" value="F:magnesium ion binding"/>
    <property type="evidence" value="ECO:0007669"/>
    <property type="project" value="UniProtKB-UniRule"/>
</dbReference>
<dbReference type="PANTHER" id="PTHR10509:SF14">
    <property type="entry name" value="CAFFEOYL-COA O-METHYLTRANSFERASE 3-RELATED"/>
    <property type="match status" value="1"/>
</dbReference>
<dbReference type="EMBL" id="FP565575">
    <property type="protein sequence ID" value="CBE69191.1"/>
    <property type="molecule type" value="Genomic_DNA"/>
</dbReference>
<feature type="binding site" evidence="4">
    <location>
        <position position="137"/>
    </location>
    <ligand>
        <name>S-adenosyl-L-methionine</name>
        <dbReference type="ChEBI" id="CHEBI:59789"/>
    </ligand>
</feature>
<gene>
    <name evidence="4" type="primary">trmR</name>
    <name evidence="5" type="ORF">DAMO_2141</name>
</gene>
<dbReference type="EC" id="2.1.1.-" evidence="4"/>
<evidence type="ECO:0000313" key="6">
    <source>
        <dbReference type="Proteomes" id="UP000006898"/>
    </source>
</evidence>
<dbReference type="InterPro" id="IPR029063">
    <property type="entry name" value="SAM-dependent_MTases_sf"/>
</dbReference>
<evidence type="ECO:0000256" key="3">
    <source>
        <dbReference type="ARBA" id="ARBA00022691"/>
    </source>
</evidence>
<dbReference type="STRING" id="671143.DAMO_2141"/>
<dbReference type="PANTHER" id="PTHR10509">
    <property type="entry name" value="O-METHYLTRANSFERASE-RELATED"/>
    <property type="match status" value="1"/>
</dbReference>
<keyword evidence="2 4" id="KW-0808">Transferase</keyword>
<dbReference type="GO" id="GO:0016300">
    <property type="term" value="F:tRNA (uridine) methyltransferase activity"/>
    <property type="evidence" value="ECO:0007669"/>
    <property type="project" value="UniProtKB-UniRule"/>
</dbReference>
<dbReference type="GO" id="GO:0030488">
    <property type="term" value="P:tRNA methylation"/>
    <property type="evidence" value="ECO:0007669"/>
    <property type="project" value="UniProtKB-UniRule"/>
</dbReference>
<dbReference type="Pfam" id="PF01596">
    <property type="entry name" value="Methyltransf_3"/>
    <property type="match status" value="1"/>
</dbReference>
<evidence type="ECO:0000256" key="1">
    <source>
        <dbReference type="ARBA" id="ARBA00022603"/>
    </source>
</evidence>
<dbReference type="InterPro" id="IPR043675">
    <property type="entry name" value="TrmR_methyltr"/>
</dbReference>
<dbReference type="InterPro" id="IPR050362">
    <property type="entry name" value="Cation-dep_OMT"/>
</dbReference>